<reference evidence="1" key="2">
    <citation type="journal article" date="2022" name="Res Sq">
        <title>Comparative Genomics Reveals Insights into the Divergent Evolution of Astigmatic Mites and Household Pest Adaptations.</title>
        <authorList>
            <person name="Xiong Q."/>
            <person name="Wan A.T.-Y."/>
            <person name="Liu X.-Y."/>
            <person name="Fung C.S.-H."/>
            <person name="Xiao X."/>
            <person name="Malainual N."/>
            <person name="Hou J."/>
            <person name="Wang L."/>
            <person name="Wang M."/>
            <person name="Yang K."/>
            <person name="Cui Y."/>
            <person name="Leung E."/>
            <person name="Nong W."/>
            <person name="Shin S.-K."/>
            <person name="Au S."/>
            <person name="Jeong K.Y."/>
            <person name="Chew F.T."/>
            <person name="Hui J."/>
            <person name="Leung T.F."/>
            <person name="Tungtrongchitr A."/>
            <person name="Zhong N."/>
            <person name="Liu Z."/>
            <person name="Tsui S."/>
        </authorList>
    </citation>
    <scope>NUCLEOTIDE SEQUENCE</scope>
    <source>
        <strain evidence="1">Derf</strain>
        <tissue evidence="1">Whole organism</tissue>
    </source>
</reference>
<dbReference type="Proteomes" id="UP000790347">
    <property type="component" value="Unassembled WGS sequence"/>
</dbReference>
<protein>
    <submittedName>
        <fullName evidence="1">Uncharacterized protein</fullName>
    </submittedName>
</protein>
<dbReference type="EMBL" id="ASGP02000006">
    <property type="protein sequence ID" value="KAH9501601.1"/>
    <property type="molecule type" value="Genomic_DNA"/>
</dbReference>
<name>A0A922L064_DERFA</name>
<reference evidence="1" key="1">
    <citation type="submission" date="2013-05" db="EMBL/GenBank/DDBJ databases">
        <authorList>
            <person name="Yim A.K.Y."/>
            <person name="Chan T.F."/>
            <person name="Ji K.M."/>
            <person name="Liu X.Y."/>
            <person name="Zhou J.W."/>
            <person name="Li R.Q."/>
            <person name="Yang K.Y."/>
            <person name="Li J."/>
            <person name="Li M."/>
            <person name="Law P.T.W."/>
            <person name="Wu Y.L."/>
            <person name="Cai Z.L."/>
            <person name="Qin H."/>
            <person name="Bao Y."/>
            <person name="Leung R.K.K."/>
            <person name="Ng P.K.S."/>
            <person name="Zou J."/>
            <person name="Zhong X.J."/>
            <person name="Ran P.X."/>
            <person name="Zhong N.S."/>
            <person name="Liu Z.G."/>
            <person name="Tsui S.K.W."/>
        </authorList>
    </citation>
    <scope>NUCLEOTIDE SEQUENCE</scope>
    <source>
        <strain evidence="1">Derf</strain>
        <tissue evidence="1">Whole organism</tissue>
    </source>
</reference>
<organism evidence="1 2">
    <name type="scientific">Dermatophagoides farinae</name>
    <name type="common">American house dust mite</name>
    <dbReference type="NCBI Taxonomy" id="6954"/>
    <lineage>
        <taxon>Eukaryota</taxon>
        <taxon>Metazoa</taxon>
        <taxon>Ecdysozoa</taxon>
        <taxon>Arthropoda</taxon>
        <taxon>Chelicerata</taxon>
        <taxon>Arachnida</taxon>
        <taxon>Acari</taxon>
        <taxon>Acariformes</taxon>
        <taxon>Sarcoptiformes</taxon>
        <taxon>Astigmata</taxon>
        <taxon>Psoroptidia</taxon>
        <taxon>Analgoidea</taxon>
        <taxon>Pyroglyphidae</taxon>
        <taxon>Dermatophagoidinae</taxon>
        <taxon>Dermatophagoides</taxon>
    </lineage>
</organism>
<evidence type="ECO:0000313" key="2">
    <source>
        <dbReference type="Proteomes" id="UP000790347"/>
    </source>
</evidence>
<gene>
    <name evidence="1" type="ORF">DERF_012437</name>
</gene>
<dbReference type="AlphaFoldDB" id="A0A922L064"/>
<accession>A0A922L064</accession>
<keyword evidence="2" id="KW-1185">Reference proteome</keyword>
<comment type="caution">
    <text evidence="1">The sequence shown here is derived from an EMBL/GenBank/DDBJ whole genome shotgun (WGS) entry which is preliminary data.</text>
</comment>
<sequence>MAELPQHTQLSLIEKDDRKDSDGDIITIVKATMRQLVGDNKPYKDYMMKKYRNQKNICTQRGKRQNKITTTIEEVVDDLDVDLLMDDNQSSTQPSTSSSS</sequence>
<proteinExistence type="predicted"/>
<evidence type="ECO:0000313" key="1">
    <source>
        <dbReference type="EMBL" id="KAH9501601.1"/>
    </source>
</evidence>